<dbReference type="SUPFAM" id="SSF88723">
    <property type="entry name" value="PIN domain-like"/>
    <property type="match status" value="1"/>
</dbReference>
<name>A0ABN7P3L6_TIMPD</name>
<dbReference type="SMART" id="SM00485">
    <property type="entry name" value="XPGN"/>
    <property type="match status" value="1"/>
</dbReference>
<evidence type="ECO:0000256" key="5">
    <source>
        <dbReference type="ARBA" id="ARBA00023204"/>
    </source>
</evidence>
<sequence length="106" mass="11756">MTDVFQRLDELSEGLQGRIVAIDASMSLYQFLIAVRSEGAQLTSIDGETTSHLMGTLYRTIRLIENGIKPLYVFDGKPPQLKSGELAKRAERREEAQKSLEKADGG</sequence>
<evidence type="ECO:0000259" key="8">
    <source>
        <dbReference type="SMART" id="SM00485"/>
    </source>
</evidence>
<feature type="region of interest" description="Disordered" evidence="7">
    <location>
        <begin position="85"/>
        <end position="106"/>
    </location>
</feature>
<evidence type="ECO:0000256" key="1">
    <source>
        <dbReference type="ARBA" id="ARBA00022723"/>
    </source>
</evidence>
<keyword evidence="2" id="KW-0540">Nuclease</keyword>
<comment type="caution">
    <text evidence="9">The sequence shown here is derived from an EMBL/GenBank/DDBJ whole genome shotgun (WGS) entry which is preliminary data.</text>
</comment>
<evidence type="ECO:0000313" key="9">
    <source>
        <dbReference type="EMBL" id="CAG2060616.1"/>
    </source>
</evidence>
<evidence type="ECO:0000256" key="2">
    <source>
        <dbReference type="ARBA" id="ARBA00022759"/>
    </source>
</evidence>
<dbReference type="PRINTS" id="PR00853">
    <property type="entry name" value="XPGRADSUPER"/>
</dbReference>
<dbReference type="Pfam" id="PF00752">
    <property type="entry name" value="XPG_N"/>
    <property type="match status" value="1"/>
</dbReference>
<protein>
    <recommendedName>
        <fullName evidence="8">XPG N-terminal domain-containing protein</fullName>
    </recommendedName>
</protein>
<evidence type="ECO:0000256" key="7">
    <source>
        <dbReference type="SAM" id="MobiDB-lite"/>
    </source>
</evidence>
<dbReference type="Proteomes" id="UP001153148">
    <property type="component" value="Unassembled WGS sequence"/>
</dbReference>
<evidence type="ECO:0000256" key="4">
    <source>
        <dbReference type="ARBA" id="ARBA00022842"/>
    </source>
</evidence>
<dbReference type="Gene3D" id="3.40.50.1010">
    <property type="entry name" value="5'-nuclease"/>
    <property type="match status" value="1"/>
</dbReference>
<keyword evidence="6" id="KW-0539">Nucleus</keyword>
<dbReference type="InterPro" id="IPR029060">
    <property type="entry name" value="PIN-like_dom_sf"/>
</dbReference>
<keyword evidence="2" id="KW-0255">Endonuclease</keyword>
<dbReference type="InterPro" id="IPR006085">
    <property type="entry name" value="XPG_DNA_repair_N"/>
</dbReference>
<dbReference type="InterPro" id="IPR006084">
    <property type="entry name" value="XPG/Rad2"/>
</dbReference>
<dbReference type="PROSITE" id="PS00841">
    <property type="entry name" value="XPG_1"/>
    <property type="match status" value="1"/>
</dbReference>
<evidence type="ECO:0000313" key="10">
    <source>
        <dbReference type="Proteomes" id="UP001153148"/>
    </source>
</evidence>
<dbReference type="PANTHER" id="PTHR11081">
    <property type="entry name" value="FLAP ENDONUCLEASE FAMILY MEMBER"/>
    <property type="match status" value="1"/>
</dbReference>
<evidence type="ECO:0000256" key="6">
    <source>
        <dbReference type="ARBA" id="ARBA00023242"/>
    </source>
</evidence>
<keyword evidence="1" id="KW-0479">Metal-binding</keyword>
<feature type="non-terminal residue" evidence="9">
    <location>
        <position position="106"/>
    </location>
</feature>
<keyword evidence="4" id="KW-0460">Magnesium</keyword>
<gene>
    <name evidence="9" type="ORF">TPAB3V08_LOCUS7572</name>
</gene>
<dbReference type="EMBL" id="CAJPIN010012929">
    <property type="protein sequence ID" value="CAG2060616.1"/>
    <property type="molecule type" value="Genomic_DNA"/>
</dbReference>
<proteinExistence type="predicted"/>
<accession>A0ABN7P3L6</accession>
<keyword evidence="5" id="KW-0234">DNA repair</keyword>
<dbReference type="PANTHER" id="PTHR11081:SF9">
    <property type="entry name" value="FLAP ENDONUCLEASE 1"/>
    <property type="match status" value="1"/>
</dbReference>
<reference evidence="9" key="1">
    <citation type="submission" date="2021-03" db="EMBL/GenBank/DDBJ databases">
        <authorList>
            <person name="Tran Van P."/>
        </authorList>
    </citation>
    <scope>NUCLEOTIDE SEQUENCE</scope>
</reference>
<keyword evidence="3" id="KW-0227">DNA damage</keyword>
<evidence type="ECO:0000256" key="3">
    <source>
        <dbReference type="ARBA" id="ARBA00022763"/>
    </source>
</evidence>
<feature type="domain" description="XPG N-terminal" evidence="8">
    <location>
        <begin position="1"/>
        <end position="96"/>
    </location>
</feature>
<dbReference type="InterPro" id="IPR019974">
    <property type="entry name" value="XPG_CS"/>
</dbReference>
<keyword evidence="10" id="KW-1185">Reference proteome</keyword>
<keyword evidence="2" id="KW-0378">Hydrolase</keyword>
<organism evidence="9 10">
    <name type="scientific">Timema podura</name>
    <name type="common">Walking stick</name>
    <dbReference type="NCBI Taxonomy" id="61482"/>
    <lineage>
        <taxon>Eukaryota</taxon>
        <taxon>Metazoa</taxon>
        <taxon>Ecdysozoa</taxon>
        <taxon>Arthropoda</taxon>
        <taxon>Hexapoda</taxon>
        <taxon>Insecta</taxon>
        <taxon>Pterygota</taxon>
        <taxon>Neoptera</taxon>
        <taxon>Polyneoptera</taxon>
        <taxon>Phasmatodea</taxon>
        <taxon>Timematodea</taxon>
        <taxon>Timematoidea</taxon>
        <taxon>Timematidae</taxon>
        <taxon>Timema</taxon>
    </lineage>
</organism>